<dbReference type="InterPro" id="IPR000182">
    <property type="entry name" value="GNAT_dom"/>
</dbReference>
<organism evidence="2 3">
    <name type="scientific">Leuconostoc citreum (strain KM20)</name>
    <dbReference type="NCBI Taxonomy" id="349519"/>
    <lineage>
        <taxon>Bacteria</taxon>
        <taxon>Bacillati</taxon>
        <taxon>Bacillota</taxon>
        <taxon>Bacilli</taxon>
        <taxon>Lactobacillales</taxon>
        <taxon>Lactobacillaceae</taxon>
        <taxon>Leuconostoc</taxon>
    </lineage>
</organism>
<dbReference type="KEGG" id="lci:LCK_00655"/>
<evidence type="ECO:0000313" key="2">
    <source>
        <dbReference type="EMBL" id="ACA82487.1"/>
    </source>
</evidence>
<dbReference type="AlphaFoldDB" id="B1MY85"/>
<dbReference type="PROSITE" id="PS51186">
    <property type="entry name" value="GNAT"/>
    <property type="match status" value="1"/>
</dbReference>
<dbReference type="Proteomes" id="UP000002166">
    <property type="component" value="Chromosome"/>
</dbReference>
<accession>B1MY85</accession>
<dbReference type="SUPFAM" id="SSF55729">
    <property type="entry name" value="Acyl-CoA N-acyltransferases (Nat)"/>
    <property type="match status" value="1"/>
</dbReference>
<proteinExistence type="predicted"/>
<dbReference type="Pfam" id="PF00583">
    <property type="entry name" value="Acetyltransf_1"/>
    <property type="match status" value="1"/>
</dbReference>
<protein>
    <submittedName>
        <fullName evidence="2">Histone acetyltransferase HPA2</fullName>
    </submittedName>
</protein>
<dbReference type="EMBL" id="DQ489736">
    <property type="protein sequence ID" value="ACA82487.1"/>
    <property type="molecule type" value="Genomic_DNA"/>
</dbReference>
<sequence length="174" mass="19859">MPAVYMREAQQSDCTVIEQIINQGRAFLKAQGLNQWQGTYPNKDTISDDIARQQGYVLLLDNSVVGYAAVIEGQDPIYDAIENGEWLNSTTNYAAIHRFVISNRYHGQKLAQRLMSCIFTYFIALNCRDFRIDTHPNNVPMQAVITGNGFHLKGHVYINDGQSRELRWAYQIVI</sequence>
<dbReference type="Gene3D" id="3.40.630.30">
    <property type="match status" value="1"/>
</dbReference>
<dbReference type="GeneID" id="61102413"/>
<dbReference type="STRING" id="349519.LCK_00655"/>
<dbReference type="CDD" id="cd04301">
    <property type="entry name" value="NAT_SF"/>
    <property type="match status" value="1"/>
</dbReference>
<feature type="domain" description="N-acetyltransferase" evidence="1">
    <location>
        <begin position="4"/>
        <end position="173"/>
    </location>
</feature>
<dbReference type="RefSeq" id="WP_004899947.1">
    <property type="nucleotide sequence ID" value="NC_010471.1"/>
</dbReference>
<evidence type="ECO:0000259" key="1">
    <source>
        <dbReference type="PROSITE" id="PS51186"/>
    </source>
</evidence>
<gene>
    <name evidence="2" type="ordered locus">LCK_00655</name>
</gene>
<dbReference type="GO" id="GO:0016747">
    <property type="term" value="F:acyltransferase activity, transferring groups other than amino-acyl groups"/>
    <property type="evidence" value="ECO:0007669"/>
    <property type="project" value="InterPro"/>
</dbReference>
<dbReference type="OrthoDB" id="9796381at2"/>
<evidence type="ECO:0000313" key="3">
    <source>
        <dbReference type="Proteomes" id="UP000002166"/>
    </source>
</evidence>
<dbReference type="HOGENOM" id="CLU_013985_13_0_9"/>
<keyword evidence="3" id="KW-1185">Reference proteome</keyword>
<dbReference type="InterPro" id="IPR016181">
    <property type="entry name" value="Acyl_CoA_acyltransferase"/>
</dbReference>
<name>B1MY85_LEUCK</name>
<reference evidence="2 3" key="1">
    <citation type="journal article" date="2008" name="J. Bacteriol.">
        <title>Complete genome sequence of Leuconostoc citreum KM20.</title>
        <authorList>
            <person name="Kim J.F."/>
            <person name="Jeong H."/>
            <person name="Lee J.-S."/>
            <person name="Choi S.-H."/>
            <person name="Ha M."/>
            <person name="Hur C.-G."/>
            <person name="Kim J.-S."/>
            <person name="Lee S."/>
            <person name="Park H.-S."/>
            <person name="Park Y.-H."/>
            <person name="Oh T.K."/>
        </authorList>
    </citation>
    <scope>NUCLEOTIDE SEQUENCE [LARGE SCALE GENOMIC DNA]</scope>
    <source>
        <strain evidence="2 3">KM20</strain>
    </source>
</reference>
<dbReference type="eggNOG" id="COG0456">
    <property type="taxonomic scope" value="Bacteria"/>
</dbReference>